<evidence type="ECO:0000313" key="12">
    <source>
        <dbReference type="Proteomes" id="UP001200034"/>
    </source>
</evidence>
<keyword evidence="6" id="KW-0809">Transit peptide</keyword>
<evidence type="ECO:0000256" key="5">
    <source>
        <dbReference type="ARBA" id="ARBA00022792"/>
    </source>
</evidence>
<dbReference type="Proteomes" id="UP001200034">
    <property type="component" value="Unassembled WGS sequence"/>
</dbReference>
<protein>
    <recommendedName>
        <fullName evidence="13">Cytochrome c oxidase subunit 6A1, mitochondrial</fullName>
    </recommendedName>
</protein>
<comment type="pathway">
    <text evidence="2">Energy metabolism; oxidative phosphorylation.</text>
</comment>
<dbReference type="GO" id="GO:0005743">
    <property type="term" value="C:mitochondrial inner membrane"/>
    <property type="evidence" value="ECO:0007669"/>
    <property type="project" value="UniProtKB-SubCell"/>
</dbReference>
<dbReference type="PIRSF" id="PIRSF000277">
    <property type="entry name" value="COX6A1"/>
    <property type="match status" value="1"/>
</dbReference>
<evidence type="ECO:0000256" key="4">
    <source>
        <dbReference type="ARBA" id="ARBA00022692"/>
    </source>
</evidence>
<dbReference type="InterPro" id="IPR036418">
    <property type="entry name" value="Cyt_c_oxidase_su6a_sf"/>
</dbReference>
<dbReference type="EMBL" id="JAJJHW010002585">
    <property type="protein sequence ID" value="KAH8371756.1"/>
    <property type="molecule type" value="Genomic_DNA"/>
</dbReference>
<evidence type="ECO:0000256" key="2">
    <source>
        <dbReference type="ARBA" id="ARBA00004673"/>
    </source>
</evidence>
<organism evidence="11 12">
    <name type="scientific">Drosophila rubida</name>
    <dbReference type="NCBI Taxonomy" id="30044"/>
    <lineage>
        <taxon>Eukaryota</taxon>
        <taxon>Metazoa</taxon>
        <taxon>Ecdysozoa</taxon>
        <taxon>Arthropoda</taxon>
        <taxon>Hexapoda</taxon>
        <taxon>Insecta</taxon>
        <taxon>Pterygota</taxon>
        <taxon>Neoptera</taxon>
        <taxon>Endopterygota</taxon>
        <taxon>Diptera</taxon>
        <taxon>Brachycera</taxon>
        <taxon>Muscomorpha</taxon>
        <taxon>Ephydroidea</taxon>
        <taxon>Drosophilidae</taxon>
        <taxon>Drosophila</taxon>
    </lineage>
</organism>
<dbReference type="Gene3D" id="4.10.95.10">
    <property type="entry name" value="Cytochrome c oxidase, subunit VIa"/>
    <property type="match status" value="1"/>
</dbReference>
<keyword evidence="8" id="KW-0496">Mitochondrion</keyword>
<evidence type="ECO:0000256" key="10">
    <source>
        <dbReference type="RuleBase" id="RU004396"/>
    </source>
</evidence>
<evidence type="ECO:0000256" key="8">
    <source>
        <dbReference type="ARBA" id="ARBA00023128"/>
    </source>
</evidence>
<comment type="subcellular location">
    <subcellularLocation>
        <location evidence="1">Mitochondrion inner membrane</location>
        <topology evidence="1">Single-pass membrane protein</topology>
    </subcellularLocation>
</comment>
<dbReference type="InterPro" id="IPR001349">
    <property type="entry name" value="Cyt_c_oxidase_su6a"/>
</dbReference>
<evidence type="ECO:0000256" key="3">
    <source>
        <dbReference type="ARBA" id="ARBA00005553"/>
    </source>
</evidence>
<evidence type="ECO:0000256" key="9">
    <source>
        <dbReference type="ARBA" id="ARBA00023136"/>
    </source>
</evidence>
<evidence type="ECO:0000313" key="11">
    <source>
        <dbReference type="EMBL" id="KAH8371756.1"/>
    </source>
</evidence>
<dbReference type="GO" id="GO:0030234">
    <property type="term" value="F:enzyme regulator activity"/>
    <property type="evidence" value="ECO:0007669"/>
    <property type="project" value="TreeGrafter"/>
</dbReference>
<sequence length="106" mass="12363">MSQFWERYVLPGLNQLNLSARSVGGKATGSLLWKRVTFLVATPVVGLCMINAYRSIEEEKKEKDLRQPFVKYEYMYRRNKRFPWGNGERSLFHNPDTNALADGYEL</sequence>
<dbReference type="PANTHER" id="PTHR11504">
    <property type="entry name" value="CYTOCHROME C OXIDASE POLYPEPTIDE VIA"/>
    <property type="match status" value="1"/>
</dbReference>
<keyword evidence="5" id="KW-0999">Mitochondrion inner membrane</keyword>
<evidence type="ECO:0000256" key="6">
    <source>
        <dbReference type="ARBA" id="ARBA00022946"/>
    </source>
</evidence>
<comment type="caution">
    <text evidence="11">The sequence shown here is derived from an EMBL/GenBank/DDBJ whole genome shotgun (WGS) entry which is preliminary data.</text>
</comment>
<proteinExistence type="inferred from homology"/>
<accession>A0AAD4K3I5</accession>
<dbReference type="GO" id="GO:0006123">
    <property type="term" value="P:mitochondrial electron transport, cytochrome c to oxygen"/>
    <property type="evidence" value="ECO:0007669"/>
    <property type="project" value="TreeGrafter"/>
</dbReference>
<comment type="similarity">
    <text evidence="3 10">Belongs to the cytochrome c oxidase subunit 6A family.</text>
</comment>
<dbReference type="PANTHER" id="PTHR11504:SF0">
    <property type="entry name" value="CYTOCHROME C OXIDASE SUBUNIT"/>
    <property type="match status" value="1"/>
</dbReference>
<keyword evidence="4" id="KW-0812">Transmembrane</keyword>
<reference evidence="11" key="1">
    <citation type="journal article" date="2021" name="Mol. Ecol. Resour.">
        <title>Phylogenomic analyses of the genus Drosophila reveals genomic signals of climate adaptation.</title>
        <authorList>
            <person name="Li F."/>
            <person name="Rane R.V."/>
            <person name="Luria V."/>
            <person name="Xiong Z."/>
            <person name="Chen J."/>
            <person name="Li Z."/>
            <person name="Catullo R.A."/>
            <person name="Griffin P.C."/>
            <person name="Schiffer M."/>
            <person name="Pearce S."/>
            <person name="Lee S.F."/>
            <person name="McElroy K."/>
            <person name="Stocker A."/>
            <person name="Shirriffs J."/>
            <person name="Cockerell F."/>
            <person name="Coppin C."/>
            <person name="Sgro C.M."/>
            <person name="Karger A."/>
            <person name="Cain J.W."/>
            <person name="Weber J.A."/>
            <person name="Santpere G."/>
            <person name="Kirschner M.W."/>
            <person name="Hoffmann A.A."/>
            <person name="Oakeshott J.G."/>
            <person name="Zhang G."/>
        </authorList>
    </citation>
    <scope>NUCLEOTIDE SEQUENCE</scope>
    <source>
        <strain evidence="11">BGI-SZ-2011g</strain>
    </source>
</reference>
<dbReference type="AlphaFoldDB" id="A0AAD4K3I5"/>
<keyword evidence="7" id="KW-1133">Transmembrane helix</keyword>
<evidence type="ECO:0000256" key="7">
    <source>
        <dbReference type="ARBA" id="ARBA00022989"/>
    </source>
</evidence>
<dbReference type="FunFam" id="4.10.95.10:FF:000001">
    <property type="entry name" value="Cytochrome c oxidase subunit 6A, mitochondrial"/>
    <property type="match status" value="1"/>
</dbReference>
<gene>
    <name evidence="11" type="ORF">KR093_008782</name>
</gene>
<keyword evidence="9" id="KW-0472">Membrane</keyword>
<dbReference type="Pfam" id="PF02046">
    <property type="entry name" value="COX6A"/>
    <property type="match status" value="1"/>
</dbReference>
<evidence type="ECO:0008006" key="13">
    <source>
        <dbReference type="Google" id="ProtNLM"/>
    </source>
</evidence>
<evidence type="ECO:0000256" key="1">
    <source>
        <dbReference type="ARBA" id="ARBA00004434"/>
    </source>
</evidence>
<dbReference type="SUPFAM" id="SSF81411">
    <property type="entry name" value="Mitochondrial cytochrome c oxidase subunit VIa"/>
    <property type="match status" value="1"/>
</dbReference>
<name>A0AAD4K3I5_9MUSC</name>
<keyword evidence="12" id="KW-1185">Reference proteome</keyword>